<organism evidence="7 8">
    <name type="scientific">Talaromyces islandicus</name>
    <name type="common">Penicillium islandicum</name>
    <dbReference type="NCBI Taxonomy" id="28573"/>
    <lineage>
        <taxon>Eukaryota</taxon>
        <taxon>Fungi</taxon>
        <taxon>Dikarya</taxon>
        <taxon>Ascomycota</taxon>
        <taxon>Pezizomycotina</taxon>
        <taxon>Eurotiomycetes</taxon>
        <taxon>Eurotiomycetidae</taxon>
        <taxon>Eurotiales</taxon>
        <taxon>Trichocomaceae</taxon>
        <taxon>Talaromyces</taxon>
        <taxon>Talaromyces sect. Islandici</taxon>
    </lineage>
</organism>
<dbReference type="EMBL" id="CVMT01000005">
    <property type="protein sequence ID" value="CRG89125.1"/>
    <property type="molecule type" value="Genomic_DNA"/>
</dbReference>
<evidence type="ECO:0000313" key="7">
    <source>
        <dbReference type="EMBL" id="CRG89125.1"/>
    </source>
</evidence>
<dbReference type="Gene3D" id="2.60.120.200">
    <property type="match status" value="1"/>
</dbReference>
<feature type="signal peptide" evidence="5">
    <location>
        <begin position="1"/>
        <end position="17"/>
    </location>
</feature>
<dbReference type="OMA" id="VADISHM"/>
<dbReference type="GO" id="GO:0009251">
    <property type="term" value="P:glucan catabolic process"/>
    <property type="evidence" value="ECO:0007669"/>
    <property type="project" value="TreeGrafter"/>
</dbReference>
<name>A0A0U1M0L6_TALIS</name>
<keyword evidence="2" id="KW-1003">Cell membrane</keyword>
<evidence type="ECO:0000259" key="6">
    <source>
        <dbReference type="PROSITE" id="PS51762"/>
    </source>
</evidence>
<dbReference type="Pfam" id="PF26113">
    <property type="entry name" value="GH16_XgeA"/>
    <property type="match status" value="1"/>
</dbReference>
<reference evidence="7 8" key="1">
    <citation type="submission" date="2015-04" db="EMBL/GenBank/DDBJ databases">
        <authorList>
            <person name="Syromyatnikov M.Y."/>
            <person name="Popov V.N."/>
        </authorList>
    </citation>
    <scope>NUCLEOTIDE SEQUENCE [LARGE SCALE GENOMIC DNA]</scope>
    <source>
        <strain evidence="7">WF-38-12</strain>
    </source>
</reference>
<dbReference type="AlphaFoldDB" id="A0A0U1M0L6"/>
<keyword evidence="3" id="KW-0336">GPI-anchor</keyword>
<dbReference type="Proteomes" id="UP000054383">
    <property type="component" value="Unassembled WGS sequence"/>
</dbReference>
<evidence type="ECO:0000256" key="3">
    <source>
        <dbReference type="ARBA" id="ARBA00022622"/>
    </source>
</evidence>
<proteinExistence type="predicted"/>
<evidence type="ECO:0000256" key="1">
    <source>
        <dbReference type="ARBA" id="ARBA00004609"/>
    </source>
</evidence>
<keyword evidence="3" id="KW-0472">Membrane</keyword>
<gene>
    <name evidence="7" type="ORF">PISL3812_06161</name>
</gene>
<comment type="subcellular location">
    <subcellularLocation>
        <location evidence="1">Cell membrane</location>
        <topology evidence="1">Lipid-anchor</topology>
        <topology evidence="1">GPI-anchor</topology>
    </subcellularLocation>
</comment>
<protein>
    <recommendedName>
        <fullName evidence="6">GH16 domain-containing protein</fullName>
    </recommendedName>
</protein>
<evidence type="ECO:0000313" key="8">
    <source>
        <dbReference type="Proteomes" id="UP000054383"/>
    </source>
</evidence>
<dbReference type="PANTHER" id="PTHR10963">
    <property type="entry name" value="GLYCOSYL HYDROLASE-RELATED"/>
    <property type="match status" value="1"/>
</dbReference>
<dbReference type="PROSITE" id="PS51762">
    <property type="entry name" value="GH16_2"/>
    <property type="match status" value="1"/>
</dbReference>
<dbReference type="GO" id="GO:0005886">
    <property type="term" value="C:plasma membrane"/>
    <property type="evidence" value="ECO:0007669"/>
    <property type="project" value="UniProtKB-SubCell"/>
</dbReference>
<dbReference type="OrthoDB" id="192832at2759"/>
<feature type="chain" id="PRO_5006711422" description="GH16 domain-containing protein" evidence="5">
    <location>
        <begin position="18"/>
        <end position="311"/>
    </location>
</feature>
<keyword evidence="8" id="KW-1185">Reference proteome</keyword>
<dbReference type="InterPro" id="IPR050546">
    <property type="entry name" value="Glycosyl_Hydrlase_16"/>
</dbReference>
<dbReference type="GO" id="GO:0098552">
    <property type="term" value="C:side of membrane"/>
    <property type="evidence" value="ECO:0007669"/>
    <property type="project" value="UniProtKB-KW"/>
</dbReference>
<evidence type="ECO:0000256" key="4">
    <source>
        <dbReference type="ARBA" id="ARBA00023288"/>
    </source>
</evidence>
<dbReference type="CDD" id="cd02181">
    <property type="entry name" value="GH16_fungal_Lam16A_glucanase"/>
    <property type="match status" value="1"/>
</dbReference>
<keyword evidence="3" id="KW-0325">Glycoprotein</keyword>
<dbReference type="SUPFAM" id="SSF49899">
    <property type="entry name" value="Concanavalin A-like lectins/glucanases"/>
    <property type="match status" value="1"/>
</dbReference>
<dbReference type="GO" id="GO:0004553">
    <property type="term" value="F:hydrolase activity, hydrolyzing O-glycosyl compounds"/>
    <property type="evidence" value="ECO:0007669"/>
    <property type="project" value="InterPro"/>
</dbReference>
<keyword evidence="4" id="KW-0449">Lipoprotein</keyword>
<evidence type="ECO:0000256" key="2">
    <source>
        <dbReference type="ARBA" id="ARBA00022475"/>
    </source>
</evidence>
<accession>A0A0U1M0L6</accession>
<keyword evidence="5" id="KW-0732">Signal</keyword>
<dbReference type="InterPro" id="IPR013320">
    <property type="entry name" value="ConA-like_dom_sf"/>
</dbReference>
<dbReference type="InterPro" id="IPR000757">
    <property type="entry name" value="Beta-glucanase-like"/>
</dbReference>
<feature type="domain" description="GH16" evidence="6">
    <location>
        <begin position="20"/>
        <end position="283"/>
    </location>
</feature>
<sequence length="311" mass="33398">MRAKVVFPLLYSTGVAGLNLAWDIDSSNFLDKFEFFTDADPTSGFVKYVDQSTASSTSLFNTSNNQIYLGVDHTTTLSASDVGRNSVRVESKDTFSNGILITDFEHMPTAACGIWPAYWTINNNGNPYGEIDIIESYNDVGYAYLSLHTSNACTMTGSDFTGTNPRTDCSLSGNTGCGVQGTDAQFGEDFNSAGGGVYVVSLQDSLKVWVFQRSNIPDDITNGSPDPSGWGTPLLDLESASGCDVASNFIDQSVIFNIDFCGANGAGGQEWTDWTDCSTKTGTSTCDAYVAANPSAYAETYFSINSIKLYQ</sequence>
<dbReference type="STRING" id="28573.A0A0U1M0L6"/>
<dbReference type="PANTHER" id="PTHR10963:SF24">
    <property type="entry name" value="GLYCOSIDASE C21B10.07-RELATED"/>
    <property type="match status" value="1"/>
</dbReference>
<evidence type="ECO:0000256" key="5">
    <source>
        <dbReference type="SAM" id="SignalP"/>
    </source>
</evidence>